<organism evidence="2">
    <name type="scientific">marine sediment metagenome</name>
    <dbReference type="NCBI Taxonomy" id="412755"/>
    <lineage>
        <taxon>unclassified sequences</taxon>
        <taxon>metagenomes</taxon>
        <taxon>ecological metagenomes</taxon>
    </lineage>
</organism>
<name>A0A0F9R7H6_9ZZZZ</name>
<feature type="transmembrane region" description="Helical" evidence="1">
    <location>
        <begin position="32"/>
        <end position="54"/>
    </location>
</feature>
<comment type="caution">
    <text evidence="2">The sequence shown here is derived from an EMBL/GenBank/DDBJ whole genome shotgun (WGS) entry which is preliminary data.</text>
</comment>
<feature type="transmembrane region" description="Helical" evidence="1">
    <location>
        <begin position="7"/>
        <end position="26"/>
    </location>
</feature>
<reference evidence="2" key="1">
    <citation type="journal article" date="2015" name="Nature">
        <title>Complex archaea that bridge the gap between prokaryotes and eukaryotes.</title>
        <authorList>
            <person name="Spang A."/>
            <person name="Saw J.H."/>
            <person name="Jorgensen S.L."/>
            <person name="Zaremba-Niedzwiedzka K."/>
            <person name="Martijn J."/>
            <person name="Lind A.E."/>
            <person name="van Eijk R."/>
            <person name="Schleper C."/>
            <person name="Guy L."/>
            <person name="Ettema T.J."/>
        </authorList>
    </citation>
    <scope>NUCLEOTIDE SEQUENCE</scope>
</reference>
<dbReference type="AlphaFoldDB" id="A0A0F9R7H6"/>
<keyword evidence="1" id="KW-0472">Membrane</keyword>
<dbReference type="EMBL" id="LAZR01001098">
    <property type="protein sequence ID" value="KKN50734.1"/>
    <property type="molecule type" value="Genomic_DNA"/>
</dbReference>
<evidence type="ECO:0000256" key="1">
    <source>
        <dbReference type="SAM" id="Phobius"/>
    </source>
</evidence>
<gene>
    <name evidence="2" type="ORF">LCGC14_0629960</name>
</gene>
<accession>A0A0F9R7H6</accession>
<evidence type="ECO:0000313" key="2">
    <source>
        <dbReference type="EMBL" id="KKN50734.1"/>
    </source>
</evidence>
<protein>
    <submittedName>
        <fullName evidence="2">Uncharacterized protein</fullName>
    </submittedName>
</protein>
<keyword evidence="1" id="KW-0812">Transmembrane</keyword>
<keyword evidence="1" id="KW-1133">Transmembrane helix</keyword>
<sequence length="58" mass="6449">MQKIKNLVSRVIDFILVVMMVSGVFVAAGVVYIFGIVLAFSPVLICLAAIFLLWKIMF</sequence>
<proteinExistence type="predicted"/>